<reference evidence="2 3" key="1">
    <citation type="submission" date="2018-11" db="EMBL/GenBank/DDBJ databases">
        <authorList>
            <person name="Lopez-Roques C."/>
            <person name="Donnadieu C."/>
            <person name="Bouchez O."/>
            <person name="Klopp C."/>
            <person name="Cabau C."/>
            <person name="Zahm M."/>
        </authorList>
    </citation>
    <scope>NUCLEOTIDE SEQUENCE [LARGE SCALE GENOMIC DNA]</scope>
    <source>
        <strain evidence="2">RS831</strain>
        <tissue evidence="2">Whole body</tissue>
    </source>
</reference>
<evidence type="ECO:0000313" key="3">
    <source>
        <dbReference type="Proteomes" id="UP000283210"/>
    </source>
</evidence>
<feature type="region of interest" description="Disordered" evidence="1">
    <location>
        <begin position="1"/>
        <end position="37"/>
    </location>
</feature>
<name>A0A437DCF0_ORYJA</name>
<organism evidence="2 3">
    <name type="scientific">Oryzias javanicus</name>
    <name type="common">Javanese ricefish</name>
    <name type="synonym">Aplocheilus javanicus</name>
    <dbReference type="NCBI Taxonomy" id="123683"/>
    <lineage>
        <taxon>Eukaryota</taxon>
        <taxon>Metazoa</taxon>
        <taxon>Chordata</taxon>
        <taxon>Craniata</taxon>
        <taxon>Vertebrata</taxon>
        <taxon>Euteleostomi</taxon>
        <taxon>Actinopterygii</taxon>
        <taxon>Neopterygii</taxon>
        <taxon>Teleostei</taxon>
        <taxon>Neoteleostei</taxon>
        <taxon>Acanthomorphata</taxon>
        <taxon>Ovalentaria</taxon>
        <taxon>Atherinomorphae</taxon>
        <taxon>Beloniformes</taxon>
        <taxon>Adrianichthyidae</taxon>
        <taxon>Oryziinae</taxon>
        <taxon>Oryzias</taxon>
    </lineage>
</organism>
<dbReference type="Proteomes" id="UP000283210">
    <property type="component" value="Chromosome 5"/>
</dbReference>
<evidence type="ECO:0000313" key="2">
    <source>
        <dbReference type="EMBL" id="RVE72542.1"/>
    </source>
</evidence>
<keyword evidence="3" id="KW-1185">Reference proteome</keyword>
<dbReference type="EMBL" id="CM012441">
    <property type="protein sequence ID" value="RVE72542.1"/>
    <property type="molecule type" value="Genomic_DNA"/>
</dbReference>
<reference evidence="2 3" key="2">
    <citation type="submission" date="2019-01" db="EMBL/GenBank/DDBJ databases">
        <title>A chromosome length genome reference of the Java medaka (oryzias javanicus).</title>
        <authorList>
            <person name="Herpin A."/>
            <person name="Takehana Y."/>
            <person name="Naruse K."/>
            <person name="Ansai S."/>
            <person name="Kawaguchi M."/>
        </authorList>
    </citation>
    <scope>NUCLEOTIDE SEQUENCE [LARGE SCALE GENOMIC DNA]</scope>
    <source>
        <strain evidence="2">RS831</strain>
        <tissue evidence="2">Whole body</tissue>
    </source>
</reference>
<dbReference type="AlphaFoldDB" id="A0A437DCF0"/>
<evidence type="ECO:0000256" key="1">
    <source>
        <dbReference type="SAM" id="MobiDB-lite"/>
    </source>
</evidence>
<gene>
    <name evidence="2" type="ORF">OJAV_G00039710</name>
</gene>
<protein>
    <submittedName>
        <fullName evidence="2">Uncharacterized protein</fullName>
    </submittedName>
</protein>
<sequence>MDPTVEPLPADSPSHSARAEDAASHQRVACRSQDGSLSARRHRAASRSCIMEAQSDASWELVCCMTTDKD</sequence>
<proteinExistence type="predicted"/>
<accession>A0A437DCF0</accession>